<keyword evidence="3" id="KW-1185">Reference proteome</keyword>
<comment type="caution">
    <text evidence="2">The sequence shown here is derived from an EMBL/GenBank/DDBJ whole genome shotgun (WGS) entry which is preliminary data.</text>
</comment>
<protein>
    <recommendedName>
        <fullName evidence="1">3-keto-alpha-glucoside-1,2-lyase/3-keto-2-hydroxy-glucal hydratase domain-containing protein</fullName>
    </recommendedName>
</protein>
<dbReference type="RefSeq" id="WP_080318173.1">
    <property type="nucleotide sequence ID" value="NZ_MTBC01000002.1"/>
</dbReference>
<dbReference type="Gene3D" id="2.60.120.560">
    <property type="entry name" value="Exo-inulinase, domain 1"/>
    <property type="match status" value="2"/>
</dbReference>
<dbReference type="EMBL" id="MTBC01000002">
    <property type="protein sequence ID" value="OQD43784.1"/>
    <property type="molecule type" value="Genomic_DNA"/>
</dbReference>
<feature type="domain" description="3-keto-alpha-glucoside-1,2-lyase/3-keto-2-hydroxy-glucal hydratase" evidence="1">
    <location>
        <begin position="246"/>
        <end position="453"/>
    </location>
</feature>
<sequence>MKNTARTMLYGALVTCLFFSCKQEEKSAIPWQPLFNGENLEGFVKKGGNAEYTVMDNSIVGTTKHNTPNTFLTTTKLYGDFILELEVKLDSSMNSGIQIRSNSIPQYMDGRVHGYQIEIDPSNRAWSGGVYDEARRGWLHNVADNPKAQEAFDRKGWNHYRIEAIGDTLKTWVNGVPVAHLLDDKTAEGFIALQVHSIDKAQKAGTQVQWRNLNILTDNLSEYSKPSPLPLKQTKNQLTDGEKQAGWQLLWDGKTTNGWKGAKLDSFPDKGWEITDGTLKVLETGGGESTAGGDIITTDTYANFEFKVDFKITEGANSGIKYYVDPELNKGEGSAIGLEFQILDDARHPDAKLGNHEGSRTMGSLYDLIKADENKLVYPIGEWNTAHIVARDNKVTHYLNHQKIVEYERGSDAYKQLVNESKYAKWPSFGMVEAGPILLQDHGHEVYFKNIKILPISTK</sequence>
<dbReference type="InterPro" id="IPR010496">
    <property type="entry name" value="AL/BT2_dom"/>
</dbReference>
<evidence type="ECO:0000313" key="3">
    <source>
        <dbReference type="Proteomes" id="UP000191680"/>
    </source>
</evidence>
<gene>
    <name evidence="2" type="ORF">BUL40_04015</name>
</gene>
<dbReference type="Proteomes" id="UP000191680">
    <property type="component" value="Unassembled WGS sequence"/>
</dbReference>
<dbReference type="Pfam" id="PF06439">
    <property type="entry name" value="3keto-disac_hyd"/>
    <property type="match status" value="2"/>
</dbReference>
<name>A0A1V6LUD5_9FLAO</name>
<reference evidence="2 3" key="1">
    <citation type="submission" date="2016-12" db="EMBL/GenBank/DDBJ databases">
        <authorList>
            <person name="Song W.-J."/>
            <person name="Kurnit D.M."/>
        </authorList>
    </citation>
    <scope>NUCLEOTIDE SEQUENCE [LARGE SCALE GENOMIC DNA]</scope>
    <source>
        <strain evidence="2 3">HSG9</strain>
    </source>
</reference>
<dbReference type="GO" id="GO:0016787">
    <property type="term" value="F:hydrolase activity"/>
    <property type="evidence" value="ECO:0007669"/>
    <property type="project" value="InterPro"/>
</dbReference>
<organism evidence="2 3">
    <name type="scientific">Croceivirga radicis</name>
    <dbReference type="NCBI Taxonomy" id="1929488"/>
    <lineage>
        <taxon>Bacteria</taxon>
        <taxon>Pseudomonadati</taxon>
        <taxon>Bacteroidota</taxon>
        <taxon>Flavobacteriia</taxon>
        <taxon>Flavobacteriales</taxon>
        <taxon>Flavobacteriaceae</taxon>
        <taxon>Croceivirga</taxon>
    </lineage>
</organism>
<evidence type="ECO:0000259" key="1">
    <source>
        <dbReference type="Pfam" id="PF06439"/>
    </source>
</evidence>
<dbReference type="AlphaFoldDB" id="A0A1V6LUD5"/>
<evidence type="ECO:0000313" key="2">
    <source>
        <dbReference type="EMBL" id="OQD43784.1"/>
    </source>
</evidence>
<accession>A0A1V6LUD5</accession>
<feature type="domain" description="3-keto-alpha-glucoside-1,2-lyase/3-keto-2-hydroxy-glucal hydratase" evidence="1">
    <location>
        <begin position="31"/>
        <end position="215"/>
    </location>
</feature>
<dbReference type="PROSITE" id="PS51257">
    <property type="entry name" value="PROKAR_LIPOPROTEIN"/>
    <property type="match status" value="1"/>
</dbReference>
<dbReference type="OrthoDB" id="9806233at2"/>
<proteinExistence type="predicted"/>